<comment type="caution">
    <text evidence="1">The sequence shown here is derived from an EMBL/GenBank/DDBJ whole genome shotgun (WGS) entry which is preliminary data.</text>
</comment>
<evidence type="ECO:0000313" key="1">
    <source>
        <dbReference type="EMBL" id="HFC97263.1"/>
    </source>
</evidence>
<gene>
    <name evidence="1" type="ORF">ENJ40_02230</name>
</gene>
<sequence length="301" mass="33318">MKAGRKKKMGFFWVLVLVAGCLGLAGGVWASPIPYYWDESYPWHYAHFYAYAKVDGYSNGEAKHVFGPSGISQVDNADTARGAYQHNPPAEVQVSDSYTHDLAPGVTQRWTASSRSRSFLNEGGVSGLSASGYASTNIYVSANDWASFYANPQQDGYFYLDKPLTLRVVEFANYSGSDFGSNYNYANRINITWSFYLYQYEDADNNGEPDNYVRQIAYVGNQIRPQGISGDGEYSYAYEYFLKPGWYRLSANLSISGTAYQGDSVSVNAGMHLSVVPLPPAGVLFLPGLLGLAGLRRYFKT</sequence>
<proteinExistence type="predicted"/>
<dbReference type="Proteomes" id="UP000886043">
    <property type="component" value="Unassembled WGS sequence"/>
</dbReference>
<organism evidence="1">
    <name type="scientific">Thermosulfurimonas dismutans</name>
    <dbReference type="NCBI Taxonomy" id="999894"/>
    <lineage>
        <taxon>Bacteria</taxon>
        <taxon>Pseudomonadati</taxon>
        <taxon>Thermodesulfobacteriota</taxon>
        <taxon>Thermodesulfobacteria</taxon>
        <taxon>Thermodesulfobacteriales</taxon>
        <taxon>Thermodesulfobacteriaceae</taxon>
        <taxon>Thermosulfurimonas</taxon>
    </lineage>
</organism>
<dbReference type="AlphaFoldDB" id="A0A7C3GTB6"/>
<protein>
    <submittedName>
        <fullName evidence="1">Uncharacterized protein</fullName>
    </submittedName>
</protein>
<dbReference type="PROSITE" id="PS51257">
    <property type="entry name" value="PROKAR_LIPOPROTEIN"/>
    <property type="match status" value="1"/>
</dbReference>
<dbReference type="EMBL" id="DRMH01000020">
    <property type="protein sequence ID" value="HFC97263.1"/>
    <property type="molecule type" value="Genomic_DNA"/>
</dbReference>
<accession>A0A7C3GTB6</accession>
<name>A0A7C3GTB6_9BACT</name>
<reference evidence="1" key="1">
    <citation type="journal article" date="2020" name="mSystems">
        <title>Genome- and Community-Level Interaction Insights into Carbon Utilization and Element Cycling Functions of Hydrothermarchaeota in Hydrothermal Sediment.</title>
        <authorList>
            <person name="Zhou Z."/>
            <person name="Liu Y."/>
            <person name="Xu W."/>
            <person name="Pan J."/>
            <person name="Luo Z.H."/>
            <person name="Li M."/>
        </authorList>
    </citation>
    <scope>NUCLEOTIDE SEQUENCE [LARGE SCALE GENOMIC DNA]</scope>
    <source>
        <strain evidence="1">HyVt-483</strain>
    </source>
</reference>